<dbReference type="Proteomes" id="UP000182427">
    <property type="component" value="Chromosome I"/>
</dbReference>
<gene>
    <name evidence="1" type="ORF">SAMN05444167_0493</name>
</gene>
<keyword evidence="2" id="KW-1185">Reference proteome</keyword>
<evidence type="ECO:0000313" key="2">
    <source>
        <dbReference type="Proteomes" id="UP000182427"/>
    </source>
</evidence>
<reference evidence="1 2" key="1">
    <citation type="submission" date="2016-10" db="EMBL/GenBank/DDBJ databases">
        <authorList>
            <person name="de Groot N.N."/>
        </authorList>
    </citation>
    <scope>NUCLEOTIDE SEQUENCE [LARGE SCALE GENOMIC DNA]</scope>
    <source>
        <strain evidence="1 2">GAS232</strain>
    </source>
</reference>
<accession>A0A1G7FZ28</accession>
<name>A0A1G7FZ28_9BACT</name>
<organism evidence="1 2">
    <name type="scientific">Terriglobus roseus</name>
    <dbReference type="NCBI Taxonomy" id="392734"/>
    <lineage>
        <taxon>Bacteria</taxon>
        <taxon>Pseudomonadati</taxon>
        <taxon>Acidobacteriota</taxon>
        <taxon>Terriglobia</taxon>
        <taxon>Terriglobales</taxon>
        <taxon>Acidobacteriaceae</taxon>
        <taxon>Terriglobus</taxon>
    </lineage>
</organism>
<protein>
    <submittedName>
        <fullName evidence="1">Uncharacterized protein</fullName>
    </submittedName>
</protein>
<dbReference type="RefSeq" id="WP_269456831.1">
    <property type="nucleotide sequence ID" value="NZ_LT629690.1"/>
</dbReference>
<dbReference type="SUPFAM" id="SSF54593">
    <property type="entry name" value="Glyoxalase/Bleomycin resistance protein/Dihydroxybiphenyl dioxygenase"/>
    <property type="match status" value="1"/>
</dbReference>
<proteinExistence type="predicted"/>
<dbReference type="EMBL" id="LT629690">
    <property type="protein sequence ID" value="SDE81070.1"/>
    <property type="molecule type" value="Genomic_DNA"/>
</dbReference>
<dbReference type="Gene3D" id="3.10.180.10">
    <property type="entry name" value="2,3-Dihydroxybiphenyl 1,2-Dioxygenase, domain 1"/>
    <property type="match status" value="1"/>
</dbReference>
<sequence length="42" mass="4769">MQDESMTSVNVRQAVPFFSVTNMEASLRFYVDGLGFTMESVF</sequence>
<dbReference type="AlphaFoldDB" id="A0A1G7FZ28"/>
<evidence type="ECO:0000313" key="1">
    <source>
        <dbReference type="EMBL" id="SDE81070.1"/>
    </source>
</evidence>
<dbReference type="InterPro" id="IPR029068">
    <property type="entry name" value="Glyas_Bleomycin-R_OHBP_Dase"/>
</dbReference>